<evidence type="ECO:0000313" key="3">
    <source>
        <dbReference type="RefSeq" id="XP_015945640.1"/>
    </source>
</evidence>
<organism evidence="2 3">
    <name type="scientific">Arachis duranensis</name>
    <name type="common">Wild peanut</name>
    <dbReference type="NCBI Taxonomy" id="130453"/>
    <lineage>
        <taxon>Eukaryota</taxon>
        <taxon>Viridiplantae</taxon>
        <taxon>Streptophyta</taxon>
        <taxon>Embryophyta</taxon>
        <taxon>Tracheophyta</taxon>
        <taxon>Spermatophyta</taxon>
        <taxon>Magnoliopsida</taxon>
        <taxon>eudicotyledons</taxon>
        <taxon>Gunneridae</taxon>
        <taxon>Pentapetalae</taxon>
        <taxon>rosids</taxon>
        <taxon>fabids</taxon>
        <taxon>Fabales</taxon>
        <taxon>Fabaceae</taxon>
        <taxon>Papilionoideae</taxon>
        <taxon>50 kb inversion clade</taxon>
        <taxon>dalbergioids sensu lato</taxon>
        <taxon>Dalbergieae</taxon>
        <taxon>Pterocarpus clade</taxon>
        <taxon>Arachis</taxon>
    </lineage>
</organism>
<gene>
    <name evidence="3" type="primary">LOC107470739</name>
</gene>
<dbReference type="OrthoDB" id="1410086at2759"/>
<proteinExistence type="predicted"/>
<dbReference type="PANTHER" id="PTHR46148:SF60">
    <property type="entry name" value="CHROMO DOMAIN-CONTAINING PROTEIN"/>
    <property type="match status" value="1"/>
</dbReference>
<dbReference type="InterPro" id="IPR056924">
    <property type="entry name" value="SH3_Tf2-1"/>
</dbReference>
<dbReference type="Gene3D" id="3.30.420.10">
    <property type="entry name" value="Ribonuclease H-like superfamily/Ribonuclease H"/>
    <property type="match status" value="1"/>
</dbReference>
<dbReference type="GO" id="GO:0003676">
    <property type="term" value="F:nucleic acid binding"/>
    <property type="evidence" value="ECO:0007669"/>
    <property type="project" value="InterPro"/>
</dbReference>
<dbReference type="AlphaFoldDB" id="A0A6P4BYB7"/>
<sequence length="230" mass="26323">MPLVEFAYNNSYHASIGMAPYEALYGRKCQSLLCWYEAGETSLLGPEMISETTEQIKKIHSQMLIAQSRQKSHADQRRKHLEFDEGEHVFLKVTPTIGIGRSIKTKKLNPRYIGPFEIRKRIGPVAYRIALPPHFSNLHDVFHISQLCKYTFDPSHVLEPESVQVKEDLTLSVTPVRIDDNSIKHLHGKEVSLVKVAWSQAGIEEHTWELESDMRKDYPHLFSGLVVNGM</sequence>
<feature type="domain" description="Tf2-1-like SH3-like" evidence="1">
    <location>
        <begin position="86"/>
        <end position="150"/>
    </location>
</feature>
<protein>
    <submittedName>
        <fullName evidence="3">Uncharacterized protein LOC107470739</fullName>
    </submittedName>
</protein>
<evidence type="ECO:0000259" key="1">
    <source>
        <dbReference type="Pfam" id="PF24626"/>
    </source>
</evidence>
<accession>A0A6P4BYB7</accession>
<reference evidence="3" key="2">
    <citation type="submission" date="2025-08" db="UniProtKB">
        <authorList>
            <consortium name="RefSeq"/>
        </authorList>
    </citation>
    <scope>IDENTIFICATION</scope>
    <source>
        <tissue evidence="3">Whole plant</tissue>
    </source>
</reference>
<dbReference type="Proteomes" id="UP000515211">
    <property type="component" value="Chromosome 1"/>
</dbReference>
<evidence type="ECO:0000313" key="2">
    <source>
        <dbReference type="Proteomes" id="UP000515211"/>
    </source>
</evidence>
<dbReference type="Pfam" id="PF24626">
    <property type="entry name" value="SH3_Tf2-1"/>
    <property type="match status" value="1"/>
</dbReference>
<dbReference type="InterPro" id="IPR036397">
    <property type="entry name" value="RNaseH_sf"/>
</dbReference>
<keyword evidence="2" id="KW-1185">Reference proteome</keyword>
<dbReference type="GeneID" id="107470739"/>
<reference evidence="2" key="1">
    <citation type="journal article" date="2016" name="Nat. Genet.">
        <title>The genome sequences of Arachis duranensis and Arachis ipaensis, the diploid ancestors of cultivated peanut.</title>
        <authorList>
            <person name="Bertioli D.J."/>
            <person name="Cannon S.B."/>
            <person name="Froenicke L."/>
            <person name="Huang G."/>
            <person name="Farmer A.D."/>
            <person name="Cannon E.K."/>
            <person name="Liu X."/>
            <person name="Gao D."/>
            <person name="Clevenger J."/>
            <person name="Dash S."/>
            <person name="Ren L."/>
            <person name="Moretzsohn M.C."/>
            <person name="Shirasawa K."/>
            <person name="Huang W."/>
            <person name="Vidigal B."/>
            <person name="Abernathy B."/>
            <person name="Chu Y."/>
            <person name="Niederhuth C.E."/>
            <person name="Umale P."/>
            <person name="Araujo A.C."/>
            <person name="Kozik A."/>
            <person name="Kim K.D."/>
            <person name="Burow M.D."/>
            <person name="Varshney R.K."/>
            <person name="Wang X."/>
            <person name="Zhang X."/>
            <person name="Barkley N."/>
            <person name="Guimaraes P.M."/>
            <person name="Isobe S."/>
            <person name="Guo B."/>
            <person name="Liao B."/>
            <person name="Stalker H.T."/>
            <person name="Schmitz R.J."/>
            <person name="Scheffler B.E."/>
            <person name="Leal-Bertioli S.C."/>
            <person name="Xun X."/>
            <person name="Jackson S.A."/>
            <person name="Michelmore R."/>
            <person name="Ozias-Akins P."/>
        </authorList>
    </citation>
    <scope>NUCLEOTIDE SEQUENCE [LARGE SCALE GENOMIC DNA]</scope>
    <source>
        <strain evidence="2">cv. V14167</strain>
    </source>
</reference>
<dbReference type="RefSeq" id="XP_015945640.1">
    <property type="nucleotide sequence ID" value="XM_016090154.1"/>
</dbReference>
<name>A0A6P4BYB7_ARADU</name>
<dbReference type="PANTHER" id="PTHR46148">
    <property type="entry name" value="CHROMO DOMAIN-CONTAINING PROTEIN"/>
    <property type="match status" value="1"/>
</dbReference>
<dbReference type="KEGG" id="adu:107470739"/>